<dbReference type="PANTHER" id="PTHR28657:SF5">
    <property type="entry name" value="INDOLEAMINE 2,3-DIOXYGENASE"/>
    <property type="match status" value="1"/>
</dbReference>
<dbReference type="InterPro" id="IPR000898">
    <property type="entry name" value="Indolamine_dOase"/>
</dbReference>
<dbReference type="InterPro" id="IPR037217">
    <property type="entry name" value="Trp/Indoleamine_2_3_dOase-like"/>
</dbReference>
<dbReference type="Gene3D" id="1.20.58.480">
    <property type="match status" value="1"/>
</dbReference>
<dbReference type="Pfam" id="PF01231">
    <property type="entry name" value="IDO"/>
    <property type="match status" value="1"/>
</dbReference>
<evidence type="ECO:0000256" key="4">
    <source>
        <dbReference type="PIRSR" id="PIRSR600898-1"/>
    </source>
</evidence>
<dbReference type="GO" id="GO:0019441">
    <property type="term" value="P:L-tryptophan catabolic process to kynurenine"/>
    <property type="evidence" value="ECO:0007669"/>
    <property type="project" value="InterPro"/>
</dbReference>
<evidence type="ECO:0000313" key="7">
    <source>
        <dbReference type="Proteomes" id="UP000886523"/>
    </source>
</evidence>
<gene>
    <name evidence="6" type="ORF">BS47DRAFT_1387627</name>
</gene>
<protein>
    <recommendedName>
        <fullName evidence="8">Indoleamine 2,3-dioxygenase</fullName>
    </recommendedName>
</protein>
<dbReference type="GO" id="GO:0046872">
    <property type="term" value="F:metal ion binding"/>
    <property type="evidence" value="ECO:0007669"/>
    <property type="project" value="UniProtKB-KW"/>
</dbReference>
<evidence type="ECO:0000256" key="1">
    <source>
        <dbReference type="ARBA" id="ARBA00007119"/>
    </source>
</evidence>
<feature type="compositionally biased region" description="Low complexity" evidence="5">
    <location>
        <begin position="492"/>
        <end position="503"/>
    </location>
</feature>
<evidence type="ECO:0000256" key="5">
    <source>
        <dbReference type="SAM" id="MobiDB-lite"/>
    </source>
</evidence>
<dbReference type="GO" id="GO:0005737">
    <property type="term" value="C:cytoplasm"/>
    <property type="evidence" value="ECO:0007669"/>
    <property type="project" value="TreeGrafter"/>
</dbReference>
<dbReference type="GO" id="GO:0033754">
    <property type="term" value="F:indoleamine 2,3-dioxygenase activity"/>
    <property type="evidence" value="ECO:0007669"/>
    <property type="project" value="TreeGrafter"/>
</dbReference>
<evidence type="ECO:0000313" key="6">
    <source>
        <dbReference type="EMBL" id="KAF9520011.1"/>
    </source>
</evidence>
<name>A0A9P6DYZ5_9AGAM</name>
<dbReference type="Proteomes" id="UP000886523">
    <property type="component" value="Unassembled WGS sequence"/>
</dbReference>
<dbReference type="AlphaFoldDB" id="A0A9P6DYZ5"/>
<evidence type="ECO:0000256" key="3">
    <source>
        <dbReference type="ARBA" id="ARBA00023004"/>
    </source>
</evidence>
<keyword evidence="7" id="KW-1185">Reference proteome</keyword>
<dbReference type="PANTHER" id="PTHR28657">
    <property type="entry name" value="INDOLEAMINE 2,3-DIOXYGENASE"/>
    <property type="match status" value="1"/>
</dbReference>
<dbReference type="GO" id="GO:0020037">
    <property type="term" value="F:heme binding"/>
    <property type="evidence" value="ECO:0007669"/>
    <property type="project" value="InterPro"/>
</dbReference>
<dbReference type="GO" id="GO:0034354">
    <property type="term" value="P:'de novo' NAD+ biosynthetic process from L-tryptophan"/>
    <property type="evidence" value="ECO:0007669"/>
    <property type="project" value="TreeGrafter"/>
</dbReference>
<feature type="region of interest" description="Disordered" evidence="5">
    <location>
        <begin position="492"/>
        <end position="515"/>
    </location>
</feature>
<sequence length="541" mass="58957">MHSLNALVHAASSIVRQLPPTPSFCISKPSPNILSFAEFDISPTTGFIPSTIPLRRLPPPYGPWECALDLVNCGVDSVLALGEDTSPDGLAKRESGERWRQNIRDMPVLPTEPMEGCIRQQRRAHLVLAYLVHFYIHSLAPSTSIAPVVPAPLAIPLVTISHALGIAPILTYADTVLWNVTPKNIAQPLAPGNIRILTNFSGTDDEEAFYEVCAQIELFGAEALHIMAMYQNLNIKDTYRLRLDTLCSVAACLGQITTHIEDLTTILKGVHNWCAPKTFYDNIRPWFRGSSSGPIPWVYEGVTAAHGWKEEWRTLSGPSGGQSTLMHALDAFLDVDHSMEKTDDLRTFITPRKGNDRSFMRRMQQYMPAVQRAFLDHIGGSSFPIRQFATSVSNSISPNAKEVVNKYNSAVIALRKFRDAHLKIACVYIVVQARKAEAEATFMSPELAVAPRLPPAPSGCPVSAMLLRLVAEGDADLLAVCPISGMNIKDVPSAPAATPPSSTHQQSAKSAPVIGTGGTDVVSLLRSCRDSTSRAIVPTPR</sequence>
<comment type="similarity">
    <text evidence="1">Belongs to the indoleamine 2,3-dioxygenase family.</text>
</comment>
<proteinExistence type="inferred from homology"/>
<comment type="caution">
    <text evidence="6">The sequence shown here is derived from an EMBL/GenBank/DDBJ whole genome shotgun (WGS) entry which is preliminary data.</text>
</comment>
<keyword evidence="4" id="KW-0349">Heme</keyword>
<evidence type="ECO:0000256" key="2">
    <source>
        <dbReference type="ARBA" id="ARBA00022723"/>
    </source>
</evidence>
<keyword evidence="3 4" id="KW-0408">Iron</keyword>
<organism evidence="6 7">
    <name type="scientific">Hydnum rufescens UP504</name>
    <dbReference type="NCBI Taxonomy" id="1448309"/>
    <lineage>
        <taxon>Eukaryota</taxon>
        <taxon>Fungi</taxon>
        <taxon>Dikarya</taxon>
        <taxon>Basidiomycota</taxon>
        <taxon>Agaricomycotina</taxon>
        <taxon>Agaricomycetes</taxon>
        <taxon>Cantharellales</taxon>
        <taxon>Hydnaceae</taxon>
        <taxon>Hydnum</taxon>
    </lineage>
</organism>
<evidence type="ECO:0008006" key="8">
    <source>
        <dbReference type="Google" id="ProtNLM"/>
    </source>
</evidence>
<reference evidence="6" key="1">
    <citation type="journal article" date="2020" name="Nat. Commun.">
        <title>Large-scale genome sequencing of mycorrhizal fungi provides insights into the early evolution of symbiotic traits.</title>
        <authorList>
            <person name="Miyauchi S."/>
            <person name="Kiss E."/>
            <person name="Kuo A."/>
            <person name="Drula E."/>
            <person name="Kohler A."/>
            <person name="Sanchez-Garcia M."/>
            <person name="Morin E."/>
            <person name="Andreopoulos B."/>
            <person name="Barry K.W."/>
            <person name="Bonito G."/>
            <person name="Buee M."/>
            <person name="Carver A."/>
            <person name="Chen C."/>
            <person name="Cichocki N."/>
            <person name="Clum A."/>
            <person name="Culley D."/>
            <person name="Crous P.W."/>
            <person name="Fauchery L."/>
            <person name="Girlanda M."/>
            <person name="Hayes R.D."/>
            <person name="Keri Z."/>
            <person name="LaButti K."/>
            <person name="Lipzen A."/>
            <person name="Lombard V."/>
            <person name="Magnuson J."/>
            <person name="Maillard F."/>
            <person name="Murat C."/>
            <person name="Nolan M."/>
            <person name="Ohm R.A."/>
            <person name="Pangilinan J."/>
            <person name="Pereira M.F."/>
            <person name="Perotto S."/>
            <person name="Peter M."/>
            <person name="Pfister S."/>
            <person name="Riley R."/>
            <person name="Sitrit Y."/>
            <person name="Stielow J.B."/>
            <person name="Szollosi G."/>
            <person name="Zifcakova L."/>
            <person name="Stursova M."/>
            <person name="Spatafora J.W."/>
            <person name="Tedersoo L."/>
            <person name="Vaario L.M."/>
            <person name="Yamada A."/>
            <person name="Yan M."/>
            <person name="Wang P."/>
            <person name="Xu J."/>
            <person name="Bruns T."/>
            <person name="Baldrian P."/>
            <person name="Vilgalys R."/>
            <person name="Dunand C."/>
            <person name="Henrissat B."/>
            <person name="Grigoriev I.V."/>
            <person name="Hibbett D."/>
            <person name="Nagy L.G."/>
            <person name="Martin F.M."/>
        </authorList>
    </citation>
    <scope>NUCLEOTIDE SEQUENCE</scope>
    <source>
        <strain evidence="6">UP504</strain>
    </source>
</reference>
<feature type="binding site" description="proximal binding residue" evidence="4">
    <location>
        <position position="421"/>
    </location>
    <ligand>
        <name>heme b</name>
        <dbReference type="ChEBI" id="CHEBI:60344"/>
    </ligand>
    <ligandPart>
        <name>Fe</name>
        <dbReference type="ChEBI" id="CHEBI:18248"/>
    </ligandPart>
</feature>
<dbReference type="OrthoDB" id="540174at2759"/>
<accession>A0A9P6DYZ5</accession>
<keyword evidence="2 4" id="KW-0479">Metal-binding</keyword>
<dbReference type="SUPFAM" id="SSF140959">
    <property type="entry name" value="Indolic compounds 2,3-dioxygenase-like"/>
    <property type="match status" value="1"/>
</dbReference>
<dbReference type="EMBL" id="MU128914">
    <property type="protein sequence ID" value="KAF9520011.1"/>
    <property type="molecule type" value="Genomic_DNA"/>
</dbReference>